<reference evidence="2 3" key="1">
    <citation type="submission" date="2018-04" db="EMBL/GenBank/DDBJ databases">
        <authorList>
            <person name="Zhang X."/>
            <person name="Yuan J."/>
            <person name="Li F."/>
            <person name="Xiang J."/>
        </authorList>
    </citation>
    <scope>NUCLEOTIDE SEQUENCE [LARGE SCALE GENOMIC DNA]</scope>
    <source>
        <tissue evidence="2">Muscle</tissue>
    </source>
</reference>
<gene>
    <name evidence="2" type="ORF">C7M84_019367</name>
</gene>
<reference evidence="2 3" key="2">
    <citation type="submission" date="2019-01" db="EMBL/GenBank/DDBJ databases">
        <title>The decoding of complex shrimp genome reveals the adaptation for benthos swimmer, frequently molting mechanism and breeding impact on genome.</title>
        <authorList>
            <person name="Sun Y."/>
            <person name="Gao Y."/>
            <person name="Yu Y."/>
        </authorList>
    </citation>
    <scope>NUCLEOTIDE SEQUENCE [LARGE SCALE GENOMIC DNA]</scope>
    <source>
        <tissue evidence="2">Muscle</tissue>
    </source>
</reference>
<evidence type="ECO:0000313" key="2">
    <source>
        <dbReference type="EMBL" id="ROT62784.1"/>
    </source>
</evidence>
<evidence type="ECO:0000313" key="3">
    <source>
        <dbReference type="Proteomes" id="UP000283509"/>
    </source>
</evidence>
<dbReference type="EMBL" id="QCYY01003553">
    <property type="protein sequence ID" value="ROT62784.1"/>
    <property type="molecule type" value="Genomic_DNA"/>
</dbReference>
<feature type="region of interest" description="Disordered" evidence="1">
    <location>
        <begin position="297"/>
        <end position="331"/>
    </location>
</feature>
<sequence length="384" mass="42182">MCPPPPTPHRPFLTCVLVVIIAVPRKPRGSTKQRVPRGACLSLCLSPLLAICSHSLILTRSRSIHLVIYLNMCQSFSTSIYILPLFPRLLSTCLSPSLALSSPRLLSSLYRPPHSALTVEGAPSVSKLTLIMAVASGCFGFAVVQSDDMAVIARVRIEAPKEALGKVANSSSLSQPPNYPIILSPFSHSFHTLLRTFSPIPSTSYFLPFFLLSYPPPLPIHPNPPYLSSYPIPMLSSPCLHLYHPIPYFLSLQPTPYSHMPPRPILHPISIHPSALQFLSYLTTLFTLPNLLSPNLSHSSHPDPMPHPIQSTIPAHPSAHGPPSYPRERYRPSAITNSTLPHDLFGRLKVRSTSLLQESDGGRIADQPGRKESCPVQLQPRCCL</sequence>
<dbReference type="Proteomes" id="UP000283509">
    <property type="component" value="Unassembled WGS sequence"/>
</dbReference>
<organism evidence="2 3">
    <name type="scientific">Penaeus vannamei</name>
    <name type="common">Whiteleg shrimp</name>
    <name type="synonym">Litopenaeus vannamei</name>
    <dbReference type="NCBI Taxonomy" id="6689"/>
    <lineage>
        <taxon>Eukaryota</taxon>
        <taxon>Metazoa</taxon>
        <taxon>Ecdysozoa</taxon>
        <taxon>Arthropoda</taxon>
        <taxon>Crustacea</taxon>
        <taxon>Multicrustacea</taxon>
        <taxon>Malacostraca</taxon>
        <taxon>Eumalacostraca</taxon>
        <taxon>Eucarida</taxon>
        <taxon>Decapoda</taxon>
        <taxon>Dendrobranchiata</taxon>
        <taxon>Penaeoidea</taxon>
        <taxon>Penaeidae</taxon>
        <taxon>Penaeus</taxon>
    </lineage>
</organism>
<accession>A0A3R7PXT0</accession>
<evidence type="ECO:0000256" key="1">
    <source>
        <dbReference type="SAM" id="MobiDB-lite"/>
    </source>
</evidence>
<proteinExistence type="predicted"/>
<protein>
    <submittedName>
        <fullName evidence="2">Uncharacterized protein</fullName>
    </submittedName>
</protein>
<keyword evidence="3" id="KW-1185">Reference proteome</keyword>
<name>A0A3R7PXT0_PENVA</name>
<comment type="caution">
    <text evidence="2">The sequence shown here is derived from an EMBL/GenBank/DDBJ whole genome shotgun (WGS) entry which is preliminary data.</text>
</comment>
<dbReference type="AlphaFoldDB" id="A0A3R7PXT0"/>